<dbReference type="InterPro" id="IPR057975">
    <property type="entry name" value="TPR_ANAPC2"/>
</dbReference>
<comment type="similarity">
    <text evidence="6">Belongs to the cullin family.</text>
</comment>
<name>E1Z3U7_CHLVA</name>
<dbReference type="AlphaFoldDB" id="E1Z3U7"/>
<evidence type="ECO:0000256" key="3">
    <source>
        <dbReference type="ARBA" id="ARBA00022776"/>
    </source>
</evidence>
<dbReference type="PANTHER" id="PTHR45957:SF1">
    <property type="entry name" value="ANAPHASE-PROMOTING COMPLEX SUBUNIT 2"/>
    <property type="match status" value="1"/>
</dbReference>
<dbReference type="GO" id="GO:0006511">
    <property type="term" value="P:ubiquitin-dependent protein catabolic process"/>
    <property type="evidence" value="ECO:0007669"/>
    <property type="project" value="InterPro"/>
</dbReference>
<dbReference type="GO" id="GO:0031625">
    <property type="term" value="F:ubiquitin protein ligase binding"/>
    <property type="evidence" value="ECO:0007669"/>
    <property type="project" value="InterPro"/>
</dbReference>
<accession>E1Z3U7</accession>
<dbReference type="OrthoDB" id="5581181at2759"/>
<protein>
    <recommendedName>
        <fullName evidence="1">Anaphase-promoting complex subunit 2</fullName>
    </recommendedName>
</protein>
<feature type="domain" description="Cullin family profile" evidence="7">
    <location>
        <begin position="190"/>
        <end position="391"/>
    </location>
</feature>
<proteinExistence type="inferred from homology"/>
<dbReference type="SUPFAM" id="SSF75632">
    <property type="entry name" value="Cullin homology domain"/>
    <property type="match status" value="1"/>
</dbReference>
<keyword evidence="4" id="KW-0833">Ubl conjugation pathway</keyword>
<dbReference type="InterPro" id="IPR059120">
    <property type="entry name" value="Cullin-like_AB"/>
</dbReference>
<keyword evidence="3" id="KW-0498">Mitosis</keyword>
<dbReference type="GO" id="GO:0007091">
    <property type="term" value="P:metaphase/anaphase transition of mitotic cell cycle"/>
    <property type="evidence" value="ECO:0007669"/>
    <property type="project" value="TreeGrafter"/>
</dbReference>
<dbReference type="Gene3D" id="3.30.230.130">
    <property type="entry name" value="Cullin, Chain C, Domain 2"/>
    <property type="match status" value="1"/>
</dbReference>
<dbReference type="GeneID" id="17358544"/>
<evidence type="ECO:0000256" key="5">
    <source>
        <dbReference type="ARBA" id="ARBA00023306"/>
    </source>
</evidence>
<dbReference type="Pfam" id="PF25773">
    <property type="entry name" value="TPR_ANAPC2"/>
    <property type="match status" value="1"/>
</dbReference>
<dbReference type="InterPro" id="IPR014786">
    <property type="entry name" value="ANAPC2_C"/>
</dbReference>
<dbReference type="GO" id="GO:0005680">
    <property type="term" value="C:anaphase-promoting complex"/>
    <property type="evidence" value="ECO:0007669"/>
    <property type="project" value="TreeGrafter"/>
</dbReference>
<dbReference type="Pfam" id="PF08672">
    <property type="entry name" value="ANAPC2"/>
    <property type="match status" value="1"/>
</dbReference>
<dbReference type="EMBL" id="GL433836">
    <property type="protein sequence ID" value="EFN59544.1"/>
    <property type="molecule type" value="Genomic_DNA"/>
</dbReference>
<dbReference type="eggNOG" id="KOG2165">
    <property type="taxonomic scope" value="Eukaryota"/>
</dbReference>
<dbReference type="RefSeq" id="XP_005851646.1">
    <property type="nucleotide sequence ID" value="XM_005851584.1"/>
</dbReference>
<sequence length="507" mass="55734">LQAWRARLGYYVYETVGSLRIGDMFDIVVDYPDSLPAIEDTRDCLQNTNLHRKFITLFRKALMDRLLHPGAATADIIQQYVSAIKALSHVDPGGAILSAVGSPIAAYLRGRRDTIRCIVTMLTADEEDAAAQSLFAELGNAEGAGAEVGMRWVEAGGRLKPAGLHPLDADPARGASAAAAAAAGDVISKLVGIYGSKELFINEYRSMLADRLLAKGGDYECDRELRTLELLKVRFGEGNLHNAEVMLKDLADSKRINANVKSVPNTATPLRRRRQLVNIDGLSATIVSQLFWPTLPQDEFNLPPEVQAMLATYGAKYRSLKAPRKLQWKPNLGTVQLELAIGDQSLEFNVSPFHASVLMHFHTRPEWPAAELAEQMGVAPDALRRKIIYWINQGKARLGIRHAKAPVASPPLQEVPTVQGVSPCASDLFLRPPPPTHTGGMTAYEPFIMGMLTNFDALPLDRVHNMLKMFVSDPPYDKTLEQLGAYMGRLVADEKLSLDGGTYRKRT</sequence>
<feature type="non-terminal residue" evidence="8">
    <location>
        <position position="1"/>
    </location>
</feature>
<dbReference type="KEGG" id="cvr:CHLNCDRAFT_19379"/>
<dbReference type="Gene3D" id="1.10.10.10">
    <property type="entry name" value="Winged helix-like DNA-binding domain superfamily/Winged helix DNA-binding domain"/>
    <property type="match status" value="1"/>
</dbReference>
<dbReference type="Pfam" id="PF26557">
    <property type="entry name" value="Cullin_AB"/>
    <property type="match status" value="1"/>
</dbReference>
<evidence type="ECO:0000313" key="8">
    <source>
        <dbReference type="EMBL" id="EFN59544.1"/>
    </source>
</evidence>
<evidence type="ECO:0000256" key="2">
    <source>
        <dbReference type="ARBA" id="ARBA00022618"/>
    </source>
</evidence>
<dbReference type="OMA" id="TYFMYET"/>
<dbReference type="SUPFAM" id="SSF46785">
    <property type="entry name" value="Winged helix' DNA-binding domain"/>
    <property type="match status" value="1"/>
</dbReference>
<dbReference type="InParanoid" id="E1Z3U7"/>
<evidence type="ECO:0000313" key="9">
    <source>
        <dbReference type="Proteomes" id="UP000008141"/>
    </source>
</evidence>
<dbReference type="SMART" id="SM01013">
    <property type="entry name" value="APC2"/>
    <property type="match status" value="1"/>
</dbReference>
<evidence type="ECO:0000256" key="1">
    <source>
        <dbReference type="ARBA" id="ARBA00016068"/>
    </source>
</evidence>
<dbReference type="GO" id="GO:0070979">
    <property type="term" value="P:protein K11-linked ubiquitination"/>
    <property type="evidence" value="ECO:0007669"/>
    <property type="project" value="TreeGrafter"/>
</dbReference>
<evidence type="ECO:0000256" key="6">
    <source>
        <dbReference type="PROSITE-ProRule" id="PRU00330"/>
    </source>
</evidence>
<dbReference type="FunCoup" id="E1Z3U7">
    <property type="interactions" value="1576"/>
</dbReference>
<dbReference type="Proteomes" id="UP000008141">
    <property type="component" value="Unassembled WGS sequence"/>
</dbReference>
<dbReference type="InterPro" id="IPR036388">
    <property type="entry name" value="WH-like_DNA-bd_sf"/>
</dbReference>
<dbReference type="Gene3D" id="1.20.1310.10">
    <property type="entry name" value="Cullin Repeats"/>
    <property type="match status" value="1"/>
</dbReference>
<dbReference type="InterPro" id="IPR036317">
    <property type="entry name" value="Cullin_homology_sf"/>
</dbReference>
<dbReference type="PROSITE" id="PS50069">
    <property type="entry name" value="CULLIN_2"/>
    <property type="match status" value="1"/>
</dbReference>
<dbReference type="STRING" id="554065.E1Z3U7"/>
<keyword evidence="2" id="KW-0132">Cell division</keyword>
<dbReference type="SMART" id="SM00182">
    <property type="entry name" value="CULLIN"/>
    <property type="match status" value="1"/>
</dbReference>
<dbReference type="InterPro" id="IPR016158">
    <property type="entry name" value="Cullin_homology"/>
</dbReference>
<reference evidence="8 9" key="1">
    <citation type="journal article" date="2010" name="Plant Cell">
        <title>The Chlorella variabilis NC64A genome reveals adaptation to photosymbiosis, coevolution with viruses, and cryptic sex.</title>
        <authorList>
            <person name="Blanc G."/>
            <person name="Duncan G."/>
            <person name="Agarkova I."/>
            <person name="Borodovsky M."/>
            <person name="Gurnon J."/>
            <person name="Kuo A."/>
            <person name="Lindquist E."/>
            <person name="Lucas S."/>
            <person name="Pangilinan J."/>
            <person name="Polle J."/>
            <person name="Salamov A."/>
            <person name="Terry A."/>
            <person name="Yamada T."/>
            <person name="Dunigan D.D."/>
            <person name="Grigoriev I.V."/>
            <person name="Claverie J.M."/>
            <person name="Van Etten J.L."/>
        </authorList>
    </citation>
    <scope>NUCLEOTIDE SEQUENCE [LARGE SCALE GENOMIC DNA]</scope>
    <source>
        <strain evidence="8 9">NC64A</strain>
    </source>
</reference>
<evidence type="ECO:0000256" key="4">
    <source>
        <dbReference type="ARBA" id="ARBA00022786"/>
    </source>
</evidence>
<keyword evidence="9" id="KW-1185">Reference proteome</keyword>
<keyword evidence="5" id="KW-0131">Cell cycle</keyword>
<dbReference type="InterPro" id="IPR044554">
    <property type="entry name" value="ANAPC2"/>
</dbReference>
<gene>
    <name evidence="8" type="ORF">CHLNCDRAFT_19379</name>
</gene>
<dbReference type="PANTHER" id="PTHR45957">
    <property type="entry name" value="ANAPHASE-PROMOTING COMPLEX SUBUNIT 2"/>
    <property type="match status" value="1"/>
</dbReference>
<dbReference type="InterPro" id="IPR036390">
    <property type="entry name" value="WH_DNA-bd_sf"/>
</dbReference>
<organism evidence="9">
    <name type="scientific">Chlorella variabilis</name>
    <name type="common">Green alga</name>
    <dbReference type="NCBI Taxonomy" id="554065"/>
    <lineage>
        <taxon>Eukaryota</taxon>
        <taxon>Viridiplantae</taxon>
        <taxon>Chlorophyta</taxon>
        <taxon>core chlorophytes</taxon>
        <taxon>Trebouxiophyceae</taxon>
        <taxon>Chlorellales</taxon>
        <taxon>Chlorellaceae</taxon>
        <taxon>Chlorella clade</taxon>
        <taxon>Chlorella</taxon>
    </lineage>
</organism>
<evidence type="ECO:0000259" key="7">
    <source>
        <dbReference type="PROSITE" id="PS50069"/>
    </source>
</evidence>
<dbReference type="GO" id="GO:0051301">
    <property type="term" value="P:cell division"/>
    <property type="evidence" value="ECO:0007669"/>
    <property type="project" value="UniProtKB-KW"/>
</dbReference>